<dbReference type="AlphaFoldDB" id="A0A8X6HPW4"/>
<dbReference type="Proteomes" id="UP000887116">
    <property type="component" value="Unassembled WGS sequence"/>
</dbReference>
<dbReference type="EMBL" id="BMAO01028844">
    <property type="protein sequence ID" value="GFR27779.1"/>
    <property type="molecule type" value="Genomic_DNA"/>
</dbReference>
<evidence type="ECO:0000313" key="1">
    <source>
        <dbReference type="EMBL" id="GFR27779.1"/>
    </source>
</evidence>
<evidence type="ECO:0008006" key="3">
    <source>
        <dbReference type="Google" id="ProtNLM"/>
    </source>
</evidence>
<reference evidence="1" key="1">
    <citation type="submission" date="2020-07" db="EMBL/GenBank/DDBJ databases">
        <title>Multicomponent nature underlies the extraordinary mechanical properties of spider dragline silk.</title>
        <authorList>
            <person name="Kono N."/>
            <person name="Nakamura H."/>
            <person name="Mori M."/>
            <person name="Yoshida Y."/>
            <person name="Ohtoshi R."/>
            <person name="Malay A.D."/>
            <person name="Moran D.A.P."/>
            <person name="Tomita M."/>
            <person name="Numata K."/>
            <person name="Arakawa K."/>
        </authorList>
    </citation>
    <scope>NUCLEOTIDE SEQUENCE</scope>
</reference>
<gene>
    <name evidence="1" type="ORF">TNCT_619221</name>
</gene>
<proteinExistence type="predicted"/>
<organism evidence="1 2">
    <name type="scientific">Trichonephila clavata</name>
    <name type="common">Joro spider</name>
    <name type="synonym">Nephila clavata</name>
    <dbReference type="NCBI Taxonomy" id="2740835"/>
    <lineage>
        <taxon>Eukaryota</taxon>
        <taxon>Metazoa</taxon>
        <taxon>Ecdysozoa</taxon>
        <taxon>Arthropoda</taxon>
        <taxon>Chelicerata</taxon>
        <taxon>Arachnida</taxon>
        <taxon>Araneae</taxon>
        <taxon>Araneomorphae</taxon>
        <taxon>Entelegynae</taxon>
        <taxon>Araneoidea</taxon>
        <taxon>Nephilidae</taxon>
        <taxon>Trichonephila</taxon>
    </lineage>
</organism>
<protein>
    <recommendedName>
        <fullName evidence="3">RNase H type-1 domain-containing protein</fullName>
    </recommendedName>
</protein>
<sequence>MILIWGNNGFYRTASVHYSILVAGPPPFGEKGILVMLMKVYQTPDVHLQWLPSHVNSRGIEMAGKLANQCCENETATGTSLPWLSAVNRCDRGSQTALSR</sequence>
<evidence type="ECO:0000313" key="2">
    <source>
        <dbReference type="Proteomes" id="UP000887116"/>
    </source>
</evidence>
<comment type="caution">
    <text evidence="1">The sequence shown here is derived from an EMBL/GenBank/DDBJ whole genome shotgun (WGS) entry which is preliminary data.</text>
</comment>
<name>A0A8X6HPW4_TRICU</name>
<accession>A0A8X6HPW4</accession>
<keyword evidence="2" id="KW-1185">Reference proteome</keyword>